<organism evidence="7 8">
    <name type="scientific">Acanthoscelides obtectus</name>
    <name type="common">Bean weevil</name>
    <name type="synonym">Bruchus obtectus</name>
    <dbReference type="NCBI Taxonomy" id="200917"/>
    <lineage>
        <taxon>Eukaryota</taxon>
        <taxon>Metazoa</taxon>
        <taxon>Ecdysozoa</taxon>
        <taxon>Arthropoda</taxon>
        <taxon>Hexapoda</taxon>
        <taxon>Insecta</taxon>
        <taxon>Pterygota</taxon>
        <taxon>Neoptera</taxon>
        <taxon>Endopterygota</taxon>
        <taxon>Coleoptera</taxon>
        <taxon>Polyphaga</taxon>
        <taxon>Cucujiformia</taxon>
        <taxon>Chrysomeloidea</taxon>
        <taxon>Chrysomelidae</taxon>
        <taxon>Bruchinae</taxon>
        <taxon>Bruchini</taxon>
        <taxon>Acanthoscelides</taxon>
    </lineage>
</organism>
<evidence type="ECO:0000256" key="1">
    <source>
        <dbReference type="ARBA" id="ARBA00022723"/>
    </source>
</evidence>
<keyword evidence="8" id="KW-1185">Reference proteome</keyword>
<comment type="caution">
    <text evidence="7">The sequence shown here is derived from an EMBL/GenBank/DDBJ whole genome shotgun (WGS) entry which is preliminary data.</text>
</comment>
<keyword evidence="4 5" id="KW-0238">DNA-binding</keyword>
<proteinExistence type="predicted"/>
<evidence type="ECO:0000256" key="3">
    <source>
        <dbReference type="ARBA" id="ARBA00022833"/>
    </source>
</evidence>
<dbReference type="AlphaFoldDB" id="A0A9P0PWT6"/>
<dbReference type="InterPro" id="IPR006612">
    <property type="entry name" value="THAP_Znf"/>
</dbReference>
<evidence type="ECO:0000256" key="5">
    <source>
        <dbReference type="PROSITE-ProRule" id="PRU00309"/>
    </source>
</evidence>
<accession>A0A9P0PWT6</accession>
<dbReference type="SUPFAM" id="SSF57716">
    <property type="entry name" value="Glucocorticoid receptor-like (DNA-binding domain)"/>
    <property type="match status" value="1"/>
</dbReference>
<keyword evidence="3" id="KW-0862">Zinc</keyword>
<name>A0A9P0PWT6_ACAOB</name>
<dbReference type="OrthoDB" id="6764673at2759"/>
<dbReference type="Proteomes" id="UP001152888">
    <property type="component" value="Unassembled WGS sequence"/>
</dbReference>
<dbReference type="EMBL" id="CAKOFQ010007392">
    <property type="protein sequence ID" value="CAH2000156.1"/>
    <property type="molecule type" value="Genomic_DNA"/>
</dbReference>
<sequence>MPYKCGVPNCAGNYGKGPKVHVFSFPLNENCRKRWLNAIPRSDLVVTKTPQYAICTSLRTA</sequence>
<dbReference type="GO" id="GO:0008270">
    <property type="term" value="F:zinc ion binding"/>
    <property type="evidence" value="ECO:0007669"/>
    <property type="project" value="UniProtKB-KW"/>
</dbReference>
<protein>
    <recommendedName>
        <fullName evidence="6">THAP-type domain-containing protein</fullName>
    </recommendedName>
</protein>
<evidence type="ECO:0000313" key="7">
    <source>
        <dbReference type="EMBL" id="CAH2000156.1"/>
    </source>
</evidence>
<evidence type="ECO:0000259" key="6">
    <source>
        <dbReference type="PROSITE" id="PS50950"/>
    </source>
</evidence>
<dbReference type="Pfam" id="PF05485">
    <property type="entry name" value="THAP"/>
    <property type="match status" value="1"/>
</dbReference>
<gene>
    <name evidence="7" type="ORF">ACAOBT_LOCUS25388</name>
</gene>
<evidence type="ECO:0000256" key="2">
    <source>
        <dbReference type="ARBA" id="ARBA00022771"/>
    </source>
</evidence>
<dbReference type="GO" id="GO:0003677">
    <property type="term" value="F:DNA binding"/>
    <property type="evidence" value="ECO:0007669"/>
    <property type="project" value="UniProtKB-UniRule"/>
</dbReference>
<evidence type="ECO:0000256" key="4">
    <source>
        <dbReference type="ARBA" id="ARBA00023125"/>
    </source>
</evidence>
<feature type="domain" description="THAP-type" evidence="6">
    <location>
        <begin position="1"/>
        <end position="61"/>
    </location>
</feature>
<evidence type="ECO:0000313" key="8">
    <source>
        <dbReference type="Proteomes" id="UP001152888"/>
    </source>
</evidence>
<reference evidence="7" key="1">
    <citation type="submission" date="2022-03" db="EMBL/GenBank/DDBJ databases">
        <authorList>
            <person name="Sayadi A."/>
        </authorList>
    </citation>
    <scope>NUCLEOTIDE SEQUENCE</scope>
</reference>
<dbReference type="PROSITE" id="PS50950">
    <property type="entry name" value="ZF_THAP"/>
    <property type="match status" value="1"/>
</dbReference>
<keyword evidence="2 5" id="KW-0863">Zinc-finger</keyword>
<keyword evidence="1" id="KW-0479">Metal-binding</keyword>